<sequence>MYLFSTIFVLFLSFFCLGVHSAELALNKQGQLELVDEDQVFLASPEQGVWSIGQQSKGLSALNYTHAHVEQVKKIGDWQVFSGEMVTEQGIWKLRDSCRHITASSEILIKCIRRYHWTGQQTLKNVVLSVRWQAPKQYTQVVMPSVVYHGNPSAKQNNPDAIAHLSQTVGEFAQFEEHRLSMPFVSLEWRDGRTMLGTALHTQPSKAINGNRPDLWWSAGVQYLDGKSELRLLSGPIGYNEQADIAKAYQFSALPYQNATVNIKPNSIIEKTYYLQAHRSFNKGAGFSRAMQASLDIFQPHKKQDLPNFEQIVADKTRFLLSRYMQGASNNGVDYAGFNMFDHSYRQQLVMGWAGQSDAPGYALLALGYLNNQPDWINKAKASLDFLSTAQFDEINGFTVNFNAKPGTWTHHAFKKLDPSKGKYIGDPVSQGQAMYMFAKAIQFTNRMANEGKHIESKRWKAFLQKASDYHSQRILQSNWRPKSTNQAFLVAPLVLASELFDNPIYLKAATKASEHYAKRHISMQEPYWGGTLDATGEDKEGAWGAFQAFLTMYKVTKLDKYLAWAKHAADVMLSYTVVWDIDMPAGRLADHGFKSTGWTAVSPQNQHLDVYGVLTTPAIYQLGEYLKDDKLKQLAKVMYLSCGQLIDPHGSQGEQIQQTNFSQSKHNIKQAGDNAAAHAFRGGYSEEWTVLWITTHFLTAAAMFEEMGVEL</sequence>
<keyword evidence="1" id="KW-0732">Signal</keyword>
<evidence type="ECO:0000313" key="3">
    <source>
        <dbReference type="Proteomes" id="UP001163726"/>
    </source>
</evidence>
<geneLocation type="plasmid" evidence="2 3">
    <name>pCadTS8_1</name>
</geneLocation>
<evidence type="ECO:0008006" key="4">
    <source>
        <dbReference type="Google" id="ProtNLM"/>
    </source>
</evidence>
<dbReference type="EMBL" id="CP109966">
    <property type="protein sequence ID" value="WAJ71749.1"/>
    <property type="molecule type" value="Genomic_DNA"/>
</dbReference>
<proteinExistence type="predicted"/>
<reference evidence="2" key="1">
    <citation type="submission" date="2022-10" db="EMBL/GenBank/DDBJ databases">
        <title>Catenovulum adriacola sp. nov. isolated in the Harbour of Susak.</title>
        <authorList>
            <person name="Schoch T."/>
            <person name="Reich S.J."/>
            <person name="Stoeferle S."/>
            <person name="Flaiz M."/>
            <person name="Kazda M."/>
            <person name="Riedel C.U."/>
            <person name="Duerre P."/>
        </authorList>
    </citation>
    <scope>NUCLEOTIDE SEQUENCE</scope>
    <source>
        <strain evidence="2">TS8</strain>
        <plasmid evidence="2">pCadTS8_1</plasmid>
    </source>
</reference>
<protein>
    <recommendedName>
        <fullName evidence="4">Cellulase-like Ig domain-containing protein</fullName>
    </recommendedName>
</protein>
<keyword evidence="3" id="KW-1185">Reference proteome</keyword>
<evidence type="ECO:0000313" key="2">
    <source>
        <dbReference type="EMBL" id="WAJ71749.1"/>
    </source>
</evidence>
<keyword evidence="2" id="KW-0614">Plasmid</keyword>
<dbReference type="Proteomes" id="UP001163726">
    <property type="component" value="Plasmid pCadTS8_1"/>
</dbReference>
<gene>
    <name evidence="2" type="ORF">OLW01_15535</name>
</gene>
<feature type="signal peptide" evidence="1">
    <location>
        <begin position="1"/>
        <end position="21"/>
    </location>
</feature>
<dbReference type="RefSeq" id="WP_268076448.1">
    <property type="nucleotide sequence ID" value="NZ_CP109966.1"/>
</dbReference>
<evidence type="ECO:0000256" key="1">
    <source>
        <dbReference type="SAM" id="SignalP"/>
    </source>
</evidence>
<dbReference type="InterPro" id="IPR008928">
    <property type="entry name" value="6-hairpin_glycosidase_sf"/>
</dbReference>
<organism evidence="2 3">
    <name type="scientific">Catenovulum adriaticum</name>
    <dbReference type="NCBI Taxonomy" id="2984846"/>
    <lineage>
        <taxon>Bacteria</taxon>
        <taxon>Pseudomonadati</taxon>
        <taxon>Pseudomonadota</taxon>
        <taxon>Gammaproteobacteria</taxon>
        <taxon>Alteromonadales</taxon>
        <taxon>Alteromonadaceae</taxon>
        <taxon>Catenovulum</taxon>
    </lineage>
</organism>
<feature type="chain" id="PRO_5046919544" description="Cellulase-like Ig domain-containing protein" evidence="1">
    <location>
        <begin position="22"/>
        <end position="712"/>
    </location>
</feature>
<name>A0ABY7ATQ3_9ALTE</name>
<dbReference type="SUPFAM" id="SSF48208">
    <property type="entry name" value="Six-hairpin glycosidases"/>
    <property type="match status" value="1"/>
</dbReference>
<accession>A0ABY7ATQ3</accession>